<dbReference type="InterPro" id="IPR019734">
    <property type="entry name" value="TPR_rpt"/>
</dbReference>
<evidence type="ECO:0000313" key="9">
    <source>
        <dbReference type="Proteomes" id="UP001355056"/>
    </source>
</evidence>
<dbReference type="InterPro" id="IPR056412">
    <property type="entry name" value="Ig_CycH"/>
</dbReference>
<evidence type="ECO:0000259" key="6">
    <source>
        <dbReference type="Pfam" id="PF23892"/>
    </source>
</evidence>
<evidence type="ECO:0000256" key="3">
    <source>
        <dbReference type="ARBA" id="ARBA00022803"/>
    </source>
</evidence>
<dbReference type="InterPro" id="IPR051263">
    <property type="entry name" value="C-type_cytochrome_biogenesis"/>
</dbReference>
<sequence>MTAFMIASALLVLLVLAYVLRPVWRARPAAGVGVLVTLAIATGLIYTLVGTPRALDPTQRKAPETLSEAITQLRTELQRDPNQVEGWRLLARAYDAEGRLPEARDAYARAVQLAPDEPALLAEAAEARAKAADGRRFDDEAVDMLQHALQIEPEHQRARWFLGIAQRQAGQSAEAVATWEPLLSQVDASTAASLREQINLARADAGMEPLPADPVAVANAAQITVSVSLDPALAMQYPDDAVVFVIARQPDGPPMPVAVEKLRATSFPLKVTLDDGDSPMPTLKLSQVEQVELVARISASGDAAAQPGDFESAAVRVEPGPDAAAALMIDRVIE</sequence>
<keyword evidence="2" id="KW-0201">Cytochrome c-type biogenesis</keyword>
<dbReference type="RefSeq" id="WP_332614376.1">
    <property type="nucleotide sequence ID" value="NZ_JAXGFP010000001.1"/>
</dbReference>
<dbReference type="InterPro" id="IPR056413">
    <property type="entry name" value="TPR_CcmH_CycH"/>
</dbReference>
<accession>A0ABU7YVC3</accession>
<feature type="repeat" description="TPR" evidence="4">
    <location>
        <begin position="84"/>
        <end position="117"/>
    </location>
</feature>
<protein>
    <submittedName>
        <fullName evidence="8">Tetratricopeptide repeat protein</fullName>
    </submittedName>
</protein>
<keyword evidence="5" id="KW-0472">Membrane</keyword>
<dbReference type="Gene3D" id="1.25.40.10">
    <property type="entry name" value="Tetratricopeptide repeat domain"/>
    <property type="match status" value="1"/>
</dbReference>
<feature type="domain" description="Cytochrome c-type biogenesis protein H Ig-like" evidence="6">
    <location>
        <begin position="223"/>
        <end position="330"/>
    </location>
</feature>
<name>A0ABU7YVC3_9GAMM</name>
<evidence type="ECO:0000313" key="8">
    <source>
        <dbReference type="EMBL" id="MEG3182881.1"/>
    </source>
</evidence>
<comment type="caution">
    <text evidence="8">The sequence shown here is derived from an EMBL/GenBank/DDBJ whole genome shotgun (WGS) entry which is preliminary data.</text>
</comment>
<keyword evidence="1" id="KW-0677">Repeat</keyword>
<dbReference type="SMART" id="SM00028">
    <property type="entry name" value="TPR"/>
    <property type="match status" value="2"/>
</dbReference>
<evidence type="ECO:0000256" key="2">
    <source>
        <dbReference type="ARBA" id="ARBA00022748"/>
    </source>
</evidence>
<evidence type="ECO:0000256" key="1">
    <source>
        <dbReference type="ARBA" id="ARBA00022737"/>
    </source>
</evidence>
<dbReference type="EMBL" id="JAXGFP010000001">
    <property type="protein sequence ID" value="MEG3182881.1"/>
    <property type="molecule type" value="Genomic_DNA"/>
</dbReference>
<reference evidence="8 9" key="1">
    <citation type="journal article" date="2016" name="Int. J. Syst. Evol. Microbiol.">
        <title>Lysobacter erysipheiresistens sp. nov., an antagonist of powdery mildew, isolated from tobacco-cultivated soil.</title>
        <authorList>
            <person name="Xie B."/>
            <person name="Li T."/>
            <person name="Lin X."/>
            <person name="Wang C.J."/>
            <person name="Chen Y.J."/>
            <person name="Liu W.J."/>
            <person name="Zhao Z.W."/>
        </authorList>
    </citation>
    <scope>NUCLEOTIDE SEQUENCE [LARGE SCALE GENOMIC DNA]</scope>
    <source>
        <strain evidence="8 9">RS-LYSO-3</strain>
    </source>
</reference>
<evidence type="ECO:0000259" key="7">
    <source>
        <dbReference type="Pfam" id="PF23914"/>
    </source>
</evidence>
<dbReference type="PANTHER" id="PTHR47870">
    <property type="entry name" value="CYTOCHROME C-TYPE BIOGENESIS PROTEIN CCMH"/>
    <property type="match status" value="1"/>
</dbReference>
<organism evidence="8 9">
    <name type="scientific">Novilysobacter erysipheiresistens</name>
    <dbReference type="NCBI Taxonomy" id="1749332"/>
    <lineage>
        <taxon>Bacteria</taxon>
        <taxon>Pseudomonadati</taxon>
        <taxon>Pseudomonadota</taxon>
        <taxon>Gammaproteobacteria</taxon>
        <taxon>Lysobacterales</taxon>
        <taxon>Lysobacteraceae</taxon>
        <taxon>Novilysobacter</taxon>
    </lineage>
</organism>
<evidence type="ECO:0000256" key="5">
    <source>
        <dbReference type="SAM" id="Phobius"/>
    </source>
</evidence>
<dbReference type="Proteomes" id="UP001355056">
    <property type="component" value="Unassembled WGS sequence"/>
</dbReference>
<dbReference type="InterPro" id="IPR011990">
    <property type="entry name" value="TPR-like_helical_dom_sf"/>
</dbReference>
<gene>
    <name evidence="8" type="ORF">SNE34_02500</name>
</gene>
<feature type="transmembrane region" description="Helical" evidence="5">
    <location>
        <begin position="27"/>
        <end position="49"/>
    </location>
</feature>
<feature type="domain" description="Cytochrome c-type biogenesis protein H TPR" evidence="7">
    <location>
        <begin position="62"/>
        <end position="189"/>
    </location>
</feature>
<keyword evidence="9" id="KW-1185">Reference proteome</keyword>
<keyword evidence="3 4" id="KW-0802">TPR repeat</keyword>
<keyword evidence="5" id="KW-1133">Transmembrane helix</keyword>
<dbReference type="Pfam" id="PF23914">
    <property type="entry name" value="TPR_CcmH_CycH"/>
    <property type="match status" value="1"/>
</dbReference>
<dbReference type="SUPFAM" id="SSF48452">
    <property type="entry name" value="TPR-like"/>
    <property type="match status" value="1"/>
</dbReference>
<dbReference type="PROSITE" id="PS50005">
    <property type="entry name" value="TPR"/>
    <property type="match status" value="1"/>
</dbReference>
<proteinExistence type="predicted"/>
<dbReference type="PANTHER" id="PTHR47870:SF1">
    <property type="entry name" value="CYTOCHROME C-TYPE BIOGENESIS PROTEIN CCMH"/>
    <property type="match status" value="1"/>
</dbReference>
<dbReference type="Pfam" id="PF23892">
    <property type="entry name" value="Ig_CycH"/>
    <property type="match status" value="1"/>
</dbReference>
<evidence type="ECO:0000256" key="4">
    <source>
        <dbReference type="PROSITE-ProRule" id="PRU00339"/>
    </source>
</evidence>
<keyword evidence="5" id="KW-0812">Transmembrane</keyword>